<feature type="domain" description="EF-hand" evidence="4">
    <location>
        <begin position="90"/>
        <end position="125"/>
    </location>
</feature>
<keyword evidence="6" id="KW-1185">Reference proteome</keyword>
<evidence type="ECO:0000313" key="6">
    <source>
        <dbReference type="Proteomes" id="UP001583186"/>
    </source>
</evidence>
<accession>A0ABR3ZKI0</accession>
<sequence>MISLRLLATASLLAVAMTHGDHSPSKKPEVGEDADWITRHMAEEHHIADFDGDSFFTLHDFDGDGFWSVAEIERTYGLNDASNDDLAAEKRAAVAPAVLALFDADKDGRISRAEWRKGFIEDGKTLADLGTGPGHHGDDEYEYEIHHWEKYHDENTKLEDLTHPEDIEHFKYHEELEAREEAEEQARIAREKLAVVWDNVPVMFRKVRSQL</sequence>
<feature type="signal peptide" evidence="3">
    <location>
        <begin position="1"/>
        <end position="20"/>
    </location>
</feature>
<evidence type="ECO:0000256" key="1">
    <source>
        <dbReference type="ARBA" id="ARBA00022729"/>
    </source>
</evidence>
<reference evidence="5 6" key="1">
    <citation type="journal article" date="2024" name="IMA Fungus">
        <title>IMA Genome - F19 : A genome assembly and annotation guide to empower mycologists, including annotated draft genome sequences of Ceratocystis pirilliformis, Diaporthe australafricana, Fusarium ophioides, Paecilomyces lecythidis, and Sporothrix stenoceras.</title>
        <authorList>
            <person name="Aylward J."/>
            <person name="Wilson A.M."/>
            <person name="Visagie C.M."/>
            <person name="Spraker J."/>
            <person name="Barnes I."/>
            <person name="Buitendag C."/>
            <person name="Ceriani C."/>
            <person name="Del Mar Angel L."/>
            <person name="du Plessis D."/>
            <person name="Fuchs T."/>
            <person name="Gasser K."/>
            <person name="Kramer D."/>
            <person name="Li W."/>
            <person name="Munsamy K."/>
            <person name="Piso A."/>
            <person name="Price J.L."/>
            <person name="Sonnekus B."/>
            <person name="Thomas C."/>
            <person name="van der Nest A."/>
            <person name="van Dijk A."/>
            <person name="van Heerden A."/>
            <person name="van Vuuren N."/>
            <person name="Yilmaz N."/>
            <person name="Duong T.A."/>
            <person name="van der Merwe N.A."/>
            <person name="Wingfield M.J."/>
            <person name="Wingfield B.D."/>
        </authorList>
    </citation>
    <scope>NUCLEOTIDE SEQUENCE [LARGE SCALE GENOMIC DNA]</scope>
    <source>
        <strain evidence="5 6">CMW 5346</strain>
    </source>
</reference>
<evidence type="ECO:0000256" key="3">
    <source>
        <dbReference type="SAM" id="SignalP"/>
    </source>
</evidence>
<dbReference type="InterPro" id="IPR011992">
    <property type="entry name" value="EF-hand-dom_pair"/>
</dbReference>
<dbReference type="InterPro" id="IPR002048">
    <property type="entry name" value="EF_hand_dom"/>
</dbReference>
<dbReference type="Gene3D" id="1.10.238.10">
    <property type="entry name" value="EF-hand"/>
    <property type="match status" value="1"/>
</dbReference>
<comment type="caution">
    <text evidence="5">The sequence shown here is derived from an EMBL/GenBank/DDBJ whole genome shotgun (WGS) entry which is preliminary data.</text>
</comment>
<gene>
    <name evidence="5" type="ORF">Sste5346_001996</name>
</gene>
<name>A0ABR3ZKI0_9PEZI</name>
<feature type="chain" id="PRO_5046067560" description="EF-hand domain-containing protein" evidence="3">
    <location>
        <begin position="21"/>
        <end position="211"/>
    </location>
</feature>
<protein>
    <recommendedName>
        <fullName evidence="4">EF-hand domain-containing protein</fullName>
    </recommendedName>
</protein>
<dbReference type="PANTHER" id="PTHR19237">
    <property type="entry name" value="NUCLEOBINDIN"/>
    <property type="match status" value="1"/>
</dbReference>
<dbReference type="PANTHER" id="PTHR19237:SF20">
    <property type="entry name" value="NUCLEOBINDIN 1"/>
    <property type="match status" value="1"/>
</dbReference>
<dbReference type="SUPFAM" id="SSF47473">
    <property type="entry name" value="EF-hand"/>
    <property type="match status" value="1"/>
</dbReference>
<dbReference type="InterPro" id="IPR018247">
    <property type="entry name" value="EF_Hand_1_Ca_BS"/>
</dbReference>
<dbReference type="EMBL" id="JAWCUI010000008">
    <property type="protein sequence ID" value="KAL1900935.1"/>
    <property type="molecule type" value="Genomic_DNA"/>
</dbReference>
<evidence type="ECO:0000256" key="2">
    <source>
        <dbReference type="ARBA" id="ARBA00022837"/>
    </source>
</evidence>
<keyword evidence="2" id="KW-0106">Calcium</keyword>
<proteinExistence type="predicted"/>
<dbReference type="InterPro" id="IPR040250">
    <property type="entry name" value="Nucleobindin"/>
</dbReference>
<dbReference type="PROSITE" id="PS00018">
    <property type="entry name" value="EF_HAND_1"/>
    <property type="match status" value="1"/>
</dbReference>
<keyword evidence="1 3" id="KW-0732">Signal</keyword>
<dbReference type="PROSITE" id="PS50222">
    <property type="entry name" value="EF_HAND_2"/>
    <property type="match status" value="1"/>
</dbReference>
<organism evidence="5 6">
    <name type="scientific">Sporothrix stenoceras</name>
    <dbReference type="NCBI Taxonomy" id="5173"/>
    <lineage>
        <taxon>Eukaryota</taxon>
        <taxon>Fungi</taxon>
        <taxon>Dikarya</taxon>
        <taxon>Ascomycota</taxon>
        <taxon>Pezizomycotina</taxon>
        <taxon>Sordariomycetes</taxon>
        <taxon>Sordariomycetidae</taxon>
        <taxon>Ophiostomatales</taxon>
        <taxon>Ophiostomataceae</taxon>
        <taxon>Sporothrix</taxon>
    </lineage>
</organism>
<evidence type="ECO:0000313" key="5">
    <source>
        <dbReference type="EMBL" id="KAL1900935.1"/>
    </source>
</evidence>
<evidence type="ECO:0000259" key="4">
    <source>
        <dbReference type="PROSITE" id="PS50222"/>
    </source>
</evidence>
<dbReference type="Proteomes" id="UP001583186">
    <property type="component" value="Unassembled WGS sequence"/>
</dbReference>
<dbReference type="Pfam" id="PF13202">
    <property type="entry name" value="EF-hand_5"/>
    <property type="match status" value="1"/>
</dbReference>